<keyword evidence="8" id="KW-1185">Reference proteome</keyword>
<dbReference type="EMBL" id="JAEAOA010001453">
    <property type="protein sequence ID" value="KAK3612496.1"/>
    <property type="molecule type" value="Genomic_DNA"/>
</dbReference>
<dbReference type="InterPro" id="IPR019786">
    <property type="entry name" value="Zinc_finger_PHD-type_CS"/>
</dbReference>
<evidence type="ECO:0000259" key="6">
    <source>
        <dbReference type="PROSITE" id="PS50016"/>
    </source>
</evidence>
<dbReference type="PANTHER" id="PTHR24102:SF28">
    <property type="entry name" value="PHD-TYPE DOMAIN-CONTAINING PROTEIN"/>
    <property type="match status" value="1"/>
</dbReference>
<accession>A0AAE0WFL8</accession>
<dbReference type="GO" id="GO:0008270">
    <property type="term" value="F:zinc ion binding"/>
    <property type="evidence" value="ECO:0007669"/>
    <property type="project" value="UniProtKB-KW"/>
</dbReference>
<evidence type="ECO:0000256" key="1">
    <source>
        <dbReference type="ARBA" id="ARBA00022723"/>
    </source>
</evidence>
<dbReference type="InterPro" id="IPR013083">
    <property type="entry name" value="Znf_RING/FYVE/PHD"/>
</dbReference>
<reference evidence="7" key="1">
    <citation type="journal article" date="2021" name="Genome Biol. Evol.">
        <title>A High-Quality Reference Genome for a Parasitic Bivalve with Doubly Uniparental Inheritance (Bivalvia: Unionida).</title>
        <authorList>
            <person name="Smith C.H."/>
        </authorList>
    </citation>
    <scope>NUCLEOTIDE SEQUENCE</scope>
    <source>
        <strain evidence="7">CHS0354</strain>
    </source>
</reference>
<sequence length="490" mass="55651">MSRADLDHLQVQLKAAIQNHQMLVAKIKQESQNAVLKCQLHDIQTEITILSEKQKILVQKLRKDLIADRENRNTPSPNAIQPKLTVPVQQNTTDVHPTDLSLKTQVSNIQSTKTELCLPQSEIINKPDVPRNANSPPIRVPQYTAHKPSILQGSKQTSFKNQVLQPGMEPTSGSHSYSDNHIRDIRKTVEKKQVSPEEKMKLEFMACIDLVTPDTLKELQSKRSERKRRSTANPQFTYGFELDFFLQRKPRLANHSDNPQGSQIKRGRGRPPKNGRSPGSSRPSTPDSSSSNSTDKADIPNGSAKVQDDVCSVCGTSGQLLPCDRCNNVYHMHCIDPPLTSLPESSSWTCHKCQGSKKSTWSLEAVNNYIANKTAREEERKKLLKRSAELLNEKNQLEARSQQLNDSIAQQTKKKQEMLGINKQAQASVENLKNFIKVVQNEKIHLLKDEVQKKQQEVQKKKQQEVQKKKQQEVQKKKQQEVQKKKQQEI</sequence>
<dbReference type="Pfam" id="PF00628">
    <property type="entry name" value="PHD"/>
    <property type="match status" value="1"/>
</dbReference>
<dbReference type="PROSITE" id="PS01359">
    <property type="entry name" value="ZF_PHD_1"/>
    <property type="match status" value="1"/>
</dbReference>
<proteinExistence type="predicted"/>
<dbReference type="AlphaFoldDB" id="A0AAE0WFL8"/>
<gene>
    <name evidence="7" type="ORF">CHS0354_024466</name>
</gene>
<evidence type="ECO:0000256" key="2">
    <source>
        <dbReference type="ARBA" id="ARBA00022771"/>
    </source>
</evidence>
<feature type="region of interest" description="Disordered" evidence="5">
    <location>
        <begin position="252"/>
        <end position="304"/>
    </location>
</feature>
<dbReference type="PANTHER" id="PTHR24102">
    <property type="entry name" value="PHD FINGER PROTEIN"/>
    <property type="match status" value="1"/>
</dbReference>
<dbReference type="Proteomes" id="UP001195483">
    <property type="component" value="Unassembled WGS sequence"/>
</dbReference>
<organism evidence="7 8">
    <name type="scientific">Potamilus streckersoni</name>
    <dbReference type="NCBI Taxonomy" id="2493646"/>
    <lineage>
        <taxon>Eukaryota</taxon>
        <taxon>Metazoa</taxon>
        <taxon>Spiralia</taxon>
        <taxon>Lophotrochozoa</taxon>
        <taxon>Mollusca</taxon>
        <taxon>Bivalvia</taxon>
        <taxon>Autobranchia</taxon>
        <taxon>Heteroconchia</taxon>
        <taxon>Palaeoheterodonta</taxon>
        <taxon>Unionida</taxon>
        <taxon>Unionoidea</taxon>
        <taxon>Unionidae</taxon>
        <taxon>Ambleminae</taxon>
        <taxon>Lampsilini</taxon>
        <taxon>Potamilus</taxon>
    </lineage>
</organism>
<dbReference type="PROSITE" id="PS50016">
    <property type="entry name" value="ZF_PHD_2"/>
    <property type="match status" value="1"/>
</dbReference>
<keyword evidence="1" id="KW-0479">Metal-binding</keyword>
<dbReference type="InterPro" id="IPR019787">
    <property type="entry name" value="Znf_PHD-finger"/>
</dbReference>
<evidence type="ECO:0000313" key="8">
    <source>
        <dbReference type="Proteomes" id="UP001195483"/>
    </source>
</evidence>
<dbReference type="SMART" id="SM00249">
    <property type="entry name" value="PHD"/>
    <property type="match status" value="1"/>
</dbReference>
<feature type="region of interest" description="Disordered" evidence="5">
    <location>
        <begin position="459"/>
        <end position="490"/>
    </location>
</feature>
<dbReference type="InterPro" id="IPR001965">
    <property type="entry name" value="Znf_PHD"/>
</dbReference>
<feature type="domain" description="PHD-type" evidence="6">
    <location>
        <begin position="308"/>
        <end position="356"/>
    </location>
</feature>
<keyword evidence="2 4" id="KW-0863">Zinc-finger</keyword>
<keyword evidence="3" id="KW-0862">Zinc</keyword>
<protein>
    <recommendedName>
        <fullName evidence="6">PHD-type domain-containing protein</fullName>
    </recommendedName>
</protein>
<evidence type="ECO:0000256" key="5">
    <source>
        <dbReference type="SAM" id="MobiDB-lite"/>
    </source>
</evidence>
<dbReference type="SUPFAM" id="SSF57903">
    <property type="entry name" value="FYVE/PHD zinc finger"/>
    <property type="match status" value="1"/>
</dbReference>
<reference evidence="7" key="3">
    <citation type="submission" date="2023-05" db="EMBL/GenBank/DDBJ databases">
        <authorList>
            <person name="Smith C.H."/>
        </authorList>
    </citation>
    <scope>NUCLEOTIDE SEQUENCE</scope>
    <source>
        <strain evidence="7">CHS0354</strain>
        <tissue evidence="7">Mantle</tissue>
    </source>
</reference>
<dbReference type="InterPro" id="IPR011011">
    <property type="entry name" value="Znf_FYVE_PHD"/>
</dbReference>
<reference evidence="7" key="2">
    <citation type="journal article" date="2021" name="Genome Biol. Evol.">
        <title>Developing a high-quality reference genome for a parasitic bivalve with doubly uniparental inheritance (Bivalvia: Unionida).</title>
        <authorList>
            <person name="Smith C.H."/>
        </authorList>
    </citation>
    <scope>NUCLEOTIDE SEQUENCE</scope>
    <source>
        <strain evidence="7">CHS0354</strain>
        <tissue evidence="7">Mantle</tissue>
    </source>
</reference>
<comment type="caution">
    <text evidence="7">The sequence shown here is derived from an EMBL/GenBank/DDBJ whole genome shotgun (WGS) entry which is preliminary data.</text>
</comment>
<evidence type="ECO:0000256" key="3">
    <source>
        <dbReference type="ARBA" id="ARBA00022833"/>
    </source>
</evidence>
<evidence type="ECO:0000313" key="7">
    <source>
        <dbReference type="EMBL" id="KAK3612496.1"/>
    </source>
</evidence>
<evidence type="ECO:0000256" key="4">
    <source>
        <dbReference type="PROSITE-ProRule" id="PRU00146"/>
    </source>
</evidence>
<feature type="compositionally biased region" description="Low complexity" evidence="5">
    <location>
        <begin position="274"/>
        <end position="294"/>
    </location>
</feature>
<name>A0AAE0WFL8_9BIVA</name>
<dbReference type="Gene3D" id="3.30.40.10">
    <property type="entry name" value="Zinc/RING finger domain, C3HC4 (zinc finger)"/>
    <property type="match status" value="1"/>
</dbReference>